<organism evidence="1 2">
    <name type="scientific">Mesonia oceanica</name>
    <dbReference type="NCBI Taxonomy" id="2687242"/>
    <lineage>
        <taxon>Bacteria</taxon>
        <taxon>Pseudomonadati</taxon>
        <taxon>Bacteroidota</taxon>
        <taxon>Flavobacteriia</taxon>
        <taxon>Flavobacteriales</taxon>
        <taxon>Flavobacteriaceae</taxon>
        <taxon>Mesonia</taxon>
    </lineage>
</organism>
<keyword evidence="2" id="KW-1185">Reference proteome</keyword>
<accession>A0AC61Y543</accession>
<keyword evidence="1" id="KW-0645">Protease</keyword>
<dbReference type="Proteomes" id="UP000356253">
    <property type="component" value="Unassembled WGS sequence"/>
</dbReference>
<sequence>MKIFRLLLVGFICNLIGFSAFTQEMNEGFQFLEKGKFAEAESFFADVLQQYPNNKTAIICYGRAVGLNGRPEKATNLFSDLLEEYPKDLEVQLNYAESLLWNKNYPEARSYYAQLVKNNPENFAALLGYANTFSNLKEYENALTYVNKALVVSPNNPNAMTSKKYIRLGFAYTKMQLQDYEASIQLLSENLEDFPLDKETLLNQANVYLIMEESEKANEVYLLTATNPKDSITALNGMALAAHIGKNDKRALALTKESLQKAEEFGDSELLKKTKERFVQSLIWNRAFKEAENTIENYLSTYGNENWILSLRATLGMYRSDFKDSIEDYKNILEKDSISFDGNLGSANAYFADGQPEKAYEAVNQTLTIFENQKDATNFLDKLNRTYSPDVEERISYTFDNGDNQAYATQTQINFPISLKFTLLGDYTYRKTENTITNNKASSHNANFGVSYQFHPKAKFTALAGVSSASSFSNDYTAVLGKAFFNIKPYKLQDLEIGYQRDIQNFNADLLDRNIAANHLYLNYNLSTNKKIGWFTQYFYTFQSDSNQRNLLFTSVYYNFLTQPVLKGGINYQYISFKDQVPTVYFSPARFNATEIFVDFLKDENVAKEASMFYGLTAATGFQFIEDDKKQSTYRFQGKLGYKFSNRFLLNFYGTHSNIASATAAGFKFTELGIRLKWYLTKKPVFKMN</sequence>
<gene>
    <name evidence="1" type="primary">bepA_2</name>
    <name evidence="1" type="ORF">FVB9532_00825</name>
</gene>
<evidence type="ECO:0000313" key="1">
    <source>
        <dbReference type="EMBL" id="VVU99570.1"/>
    </source>
</evidence>
<reference evidence="1" key="1">
    <citation type="submission" date="2019-09" db="EMBL/GenBank/DDBJ databases">
        <authorList>
            <person name="Rodrigo-Torres L."/>
            <person name="Arahal R. D."/>
            <person name="Lucena T."/>
        </authorList>
    </citation>
    <scope>NUCLEOTIDE SEQUENCE</scope>
    <source>
        <strain evidence="1">ISS653</strain>
    </source>
</reference>
<evidence type="ECO:0000313" key="2">
    <source>
        <dbReference type="Proteomes" id="UP000356253"/>
    </source>
</evidence>
<protein>
    <submittedName>
        <fullName evidence="1">Beta-barrel assembly-enhancing protease</fullName>
        <ecNumber evidence="1">3.4.-.-</ecNumber>
    </submittedName>
</protein>
<name>A0AC61Y543_9FLAO</name>
<dbReference type="EMBL" id="CABVMM010000003">
    <property type="protein sequence ID" value="VVU99570.1"/>
    <property type="molecule type" value="Genomic_DNA"/>
</dbReference>
<comment type="caution">
    <text evidence="1">The sequence shown here is derived from an EMBL/GenBank/DDBJ whole genome shotgun (WGS) entry which is preliminary data.</text>
</comment>
<proteinExistence type="predicted"/>
<keyword evidence="1" id="KW-0378">Hydrolase</keyword>
<dbReference type="EC" id="3.4.-.-" evidence="1"/>